<dbReference type="InterPro" id="IPR016166">
    <property type="entry name" value="FAD-bd_PCMH"/>
</dbReference>
<dbReference type="InterPro" id="IPR016169">
    <property type="entry name" value="FAD-bd_PCMH_sub2"/>
</dbReference>
<dbReference type="InterPro" id="IPR004113">
    <property type="entry name" value="FAD-bd_oxidored_4_C"/>
</dbReference>
<keyword evidence="4" id="KW-0560">Oxidoreductase</keyword>
<dbReference type="Gene3D" id="1.10.45.10">
    <property type="entry name" value="Vanillyl-alcohol Oxidase, Chain A, domain 4"/>
    <property type="match status" value="1"/>
</dbReference>
<dbReference type="KEGG" id="sva:SVA_0471"/>
<evidence type="ECO:0000256" key="3">
    <source>
        <dbReference type="ARBA" id="ARBA00022827"/>
    </source>
</evidence>
<feature type="domain" description="FAD-binding PCMH-type" evidence="5">
    <location>
        <begin position="50"/>
        <end position="228"/>
    </location>
</feature>
<dbReference type="GO" id="GO:0016491">
    <property type="term" value="F:oxidoreductase activity"/>
    <property type="evidence" value="ECO:0007669"/>
    <property type="project" value="UniProtKB-KW"/>
</dbReference>
<dbReference type="InterPro" id="IPR006094">
    <property type="entry name" value="Oxid_FAD_bind_N"/>
</dbReference>
<reference evidence="6 7" key="1">
    <citation type="submission" date="2015-08" db="EMBL/GenBank/DDBJ databases">
        <title>Complete genome sequence of Sulfurifustis variabilis.</title>
        <authorList>
            <person name="Miura A."/>
            <person name="Kojima H."/>
            <person name="Fukui M."/>
        </authorList>
    </citation>
    <scope>NUCLEOTIDE SEQUENCE [LARGE SCALE GENOMIC DNA]</scope>
    <source>
        <strain evidence="7">skN76</strain>
    </source>
</reference>
<dbReference type="PROSITE" id="PS51387">
    <property type="entry name" value="FAD_PCMH"/>
    <property type="match status" value="1"/>
</dbReference>
<dbReference type="InterPro" id="IPR016171">
    <property type="entry name" value="Vanillyl_alc_oxidase_C-sub2"/>
</dbReference>
<dbReference type="PANTHER" id="PTHR42934:SF1">
    <property type="entry name" value="GLYCOLATE OXIDASE SUBUNIT GLCD"/>
    <property type="match status" value="1"/>
</dbReference>
<keyword evidence="3" id="KW-0274">FAD</keyword>
<gene>
    <name evidence="6" type="ORF">SVA_0471</name>
</gene>
<keyword evidence="2" id="KW-0285">Flavoprotein</keyword>
<dbReference type="InterPro" id="IPR051914">
    <property type="entry name" value="FAD-linked_OxidoTrans_Type4"/>
</dbReference>
<dbReference type="Gene3D" id="3.30.465.10">
    <property type="match status" value="1"/>
</dbReference>
<evidence type="ECO:0000256" key="1">
    <source>
        <dbReference type="ARBA" id="ARBA00001974"/>
    </source>
</evidence>
<dbReference type="InterPro" id="IPR036318">
    <property type="entry name" value="FAD-bd_PCMH-like_sf"/>
</dbReference>
<dbReference type="Gene3D" id="3.30.43.10">
    <property type="entry name" value="Uridine Diphospho-n-acetylenolpyruvylglucosamine Reductase, domain 2"/>
    <property type="match status" value="1"/>
</dbReference>
<evidence type="ECO:0000313" key="7">
    <source>
        <dbReference type="Proteomes" id="UP000218899"/>
    </source>
</evidence>
<protein>
    <submittedName>
        <fullName evidence="6">Glycolate oxidase subunit GlcD</fullName>
    </submittedName>
</protein>
<dbReference type="InterPro" id="IPR016167">
    <property type="entry name" value="FAD-bd_PCMH_sub1"/>
</dbReference>
<dbReference type="SUPFAM" id="SSF55103">
    <property type="entry name" value="FAD-linked oxidases, C-terminal domain"/>
    <property type="match status" value="1"/>
</dbReference>
<dbReference type="GO" id="GO:0071949">
    <property type="term" value="F:FAD binding"/>
    <property type="evidence" value="ECO:0007669"/>
    <property type="project" value="InterPro"/>
</dbReference>
<evidence type="ECO:0000259" key="5">
    <source>
        <dbReference type="PROSITE" id="PS51387"/>
    </source>
</evidence>
<dbReference type="Gene3D" id="3.30.70.2190">
    <property type="match status" value="1"/>
</dbReference>
<dbReference type="EMBL" id="AP014936">
    <property type="protein sequence ID" value="BAU47052.1"/>
    <property type="molecule type" value="Genomic_DNA"/>
</dbReference>
<dbReference type="Proteomes" id="UP000218899">
    <property type="component" value="Chromosome"/>
</dbReference>
<organism evidence="6 7">
    <name type="scientific">Sulfurifustis variabilis</name>
    <dbReference type="NCBI Taxonomy" id="1675686"/>
    <lineage>
        <taxon>Bacteria</taxon>
        <taxon>Pseudomonadati</taxon>
        <taxon>Pseudomonadota</taxon>
        <taxon>Gammaproteobacteria</taxon>
        <taxon>Acidiferrobacterales</taxon>
        <taxon>Acidiferrobacteraceae</taxon>
        <taxon>Sulfurifustis</taxon>
    </lineage>
</organism>
<proteinExistence type="predicted"/>
<dbReference type="PANTHER" id="PTHR42934">
    <property type="entry name" value="GLYCOLATE OXIDASE SUBUNIT GLCD"/>
    <property type="match status" value="1"/>
</dbReference>
<dbReference type="Pfam" id="PF01565">
    <property type="entry name" value="FAD_binding_4"/>
    <property type="match status" value="1"/>
</dbReference>
<comment type="cofactor">
    <cofactor evidence="1">
        <name>FAD</name>
        <dbReference type="ChEBI" id="CHEBI:57692"/>
    </cofactor>
</comment>
<dbReference type="InterPro" id="IPR016164">
    <property type="entry name" value="FAD-linked_Oxase-like_C"/>
</dbReference>
<sequence>MAVPHTGSEAMTPDAKRSLVAALQAFLPANAVLHEDEDLRPYECDGLSAYRRLPLIVVLPSTVDQVARVLTLCRQHEVPVVARGAGTGLSGGALPLSNGVLLSLAKFRRILAIDPVNRMARVEPGVRNLAISEAAGAYGLYYAPDPSSQIACSIGGNVAENAGGVHCLKYGLTVHNVLALKFLTIDGDLVTVGSQGLDGPGYDLLALLTGSEGMLGVIVEVTVKLLPRPERAQVALGAFASVEDAGEAVAAIIASGFIPGGLEMMDGLAIRAAEDYLHAGYPVDAAAILLCELDGTSEEVADGVARVREIMERARATEVRTSRNETERLAFWAGRKAAFPAVGRLSPDYYCMDGTIPRKHLARVLTRISALSREYGLPVANVFHAGDGNLHPLILYDANKPGDLERTEELGGRILEECIAVGGTITGEHGVGVEKIGQMCLQFSPAELNQFHAVKAAFDSQGLLNPGKAVPTLVRCAELGAMHVHQGALPFPELERF</sequence>
<name>A0A1B4V3H8_9GAMM</name>
<evidence type="ECO:0000313" key="6">
    <source>
        <dbReference type="EMBL" id="BAU47052.1"/>
    </source>
</evidence>
<dbReference type="Gene3D" id="3.30.70.2740">
    <property type="match status" value="1"/>
</dbReference>
<accession>A0A1B4V3H8</accession>
<keyword evidence="7" id="KW-1185">Reference proteome</keyword>
<evidence type="ECO:0000256" key="4">
    <source>
        <dbReference type="ARBA" id="ARBA00023002"/>
    </source>
</evidence>
<evidence type="ECO:0000256" key="2">
    <source>
        <dbReference type="ARBA" id="ARBA00022630"/>
    </source>
</evidence>
<dbReference type="AlphaFoldDB" id="A0A1B4V3H8"/>
<dbReference type="SUPFAM" id="SSF56176">
    <property type="entry name" value="FAD-binding/transporter-associated domain-like"/>
    <property type="match status" value="1"/>
</dbReference>
<dbReference type="Pfam" id="PF02913">
    <property type="entry name" value="FAD-oxidase_C"/>
    <property type="match status" value="1"/>
</dbReference>